<dbReference type="Proteomes" id="UP000236520">
    <property type="component" value="Unassembled WGS sequence"/>
</dbReference>
<comment type="similarity">
    <text evidence="2">Belongs to the polysaccharide lyase 1 family.</text>
</comment>
<evidence type="ECO:0000256" key="1">
    <source>
        <dbReference type="ARBA" id="ARBA00023239"/>
    </source>
</evidence>
<dbReference type="PANTHER" id="PTHR31683:SF18">
    <property type="entry name" value="PECTATE LYASE 21-RELATED"/>
    <property type="match status" value="1"/>
</dbReference>
<dbReference type="Gene3D" id="2.160.20.10">
    <property type="entry name" value="Single-stranded right-handed beta-helix, Pectin lyase-like"/>
    <property type="match status" value="1"/>
</dbReference>
<dbReference type="EMBL" id="LJIW01000001">
    <property type="protein sequence ID" value="PNG97091.1"/>
    <property type="molecule type" value="Genomic_DNA"/>
</dbReference>
<feature type="domain" description="Pectate lyase" evidence="4">
    <location>
        <begin position="109"/>
        <end position="321"/>
    </location>
</feature>
<dbReference type="RefSeq" id="WP_250850585.1">
    <property type="nucleotide sequence ID" value="NZ_LJIW01000001.1"/>
</dbReference>
<name>A0A2J7Z9Z0_STRMQ</name>
<organism evidence="5 6">
    <name type="scientific">Streptomyces malaysiensis</name>
    <dbReference type="NCBI Taxonomy" id="92644"/>
    <lineage>
        <taxon>Bacteria</taxon>
        <taxon>Bacillati</taxon>
        <taxon>Actinomycetota</taxon>
        <taxon>Actinomycetes</taxon>
        <taxon>Kitasatosporales</taxon>
        <taxon>Streptomycetaceae</taxon>
        <taxon>Streptomyces</taxon>
        <taxon>Streptomyces violaceusniger group</taxon>
    </lineage>
</organism>
<dbReference type="InterPro" id="IPR011050">
    <property type="entry name" value="Pectin_lyase_fold/virulence"/>
</dbReference>
<accession>A0A2J7Z9Z0</accession>
<keyword evidence="2" id="KW-0624">Polysaccharide degradation</keyword>
<dbReference type="Pfam" id="PF00544">
    <property type="entry name" value="Pectate_lyase_4"/>
    <property type="match status" value="1"/>
</dbReference>
<proteinExistence type="inferred from homology"/>
<dbReference type="AlphaFoldDB" id="A0A2J7Z9Z0"/>
<keyword evidence="6" id="KW-1185">Reference proteome</keyword>
<evidence type="ECO:0000313" key="5">
    <source>
        <dbReference type="EMBL" id="PNG97091.1"/>
    </source>
</evidence>
<dbReference type="SUPFAM" id="SSF51126">
    <property type="entry name" value="Pectin lyase-like"/>
    <property type="match status" value="1"/>
</dbReference>
<evidence type="ECO:0000256" key="3">
    <source>
        <dbReference type="SAM" id="MobiDB-lite"/>
    </source>
</evidence>
<keyword evidence="1 2" id="KW-0456">Lyase</keyword>
<dbReference type="GO" id="GO:0000272">
    <property type="term" value="P:polysaccharide catabolic process"/>
    <property type="evidence" value="ECO:0007669"/>
    <property type="project" value="UniProtKB-KW"/>
</dbReference>
<sequence length="382" mass="39708">MRSTHDHGTTDGFGDVPGVIRATSVTSVINATSETDALGISVAARRRRRLTAVAAGVTAALALGGLSTVSAHGADPADSAGSNSTRATATRPAAETTPIGFGAGTTGGGNATATTVTSLDAFKTAVTGDKAKVVRVSGLISLTGQVDIGSNTTVLGVASGSGFTGGGLRLKESTNVIVRNLDISKPRKPSDGITVQKSTKVWIDHNTFSADREHDKDYYDGLLDINHGSDNITVSWNKFADHFKGSLVGHSDNNASEDTGHLKVTYHHNWFTNVYSRIPSLRFGTGHFYDNYVQGAETGVHSRMGAQTLVENNVFRDTEVAVTTSRDSDVDGYAVLRGNDLGGAATEISRTGGFTTPPYAYTAEPASSVVATVTAQSGAGRL</sequence>
<comment type="subcellular location">
    <subcellularLocation>
        <location evidence="2">Secreted</location>
    </subcellularLocation>
</comment>
<keyword evidence="2" id="KW-0964">Secreted</keyword>
<dbReference type="InterPro" id="IPR012334">
    <property type="entry name" value="Pectin_lyas_fold"/>
</dbReference>
<dbReference type="PANTHER" id="PTHR31683">
    <property type="entry name" value="PECTATE LYASE 18-RELATED"/>
    <property type="match status" value="1"/>
</dbReference>
<keyword evidence="2" id="KW-0119">Carbohydrate metabolism</keyword>
<evidence type="ECO:0000256" key="2">
    <source>
        <dbReference type="RuleBase" id="RU361173"/>
    </source>
</evidence>
<evidence type="ECO:0000259" key="4">
    <source>
        <dbReference type="SMART" id="SM00656"/>
    </source>
</evidence>
<feature type="compositionally biased region" description="Low complexity" evidence="3">
    <location>
        <begin position="85"/>
        <end position="100"/>
    </location>
</feature>
<dbReference type="InterPro" id="IPR002022">
    <property type="entry name" value="Pec_lyase"/>
</dbReference>
<dbReference type="GO" id="GO:0005576">
    <property type="term" value="C:extracellular region"/>
    <property type="evidence" value="ECO:0007669"/>
    <property type="project" value="UniProtKB-SubCell"/>
</dbReference>
<dbReference type="SMART" id="SM00656">
    <property type="entry name" value="Amb_all"/>
    <property type="match status" value="1"/>
</dbReference>
<dbReference type="GO" id="GO:0030570">
    <property type="term" value="F:pectate lyase activity"/>
    <property type="evidence" value="ECO:0007669"/>
    <property type="project" value="InterPro"/>
</dbReference>
<feature type="region of interest" description="Disordered" evidence="3">
    <location>
        <begin position="72"/>
        <end position="107"/>
    </location>
</feature>
<comment type="caution">
    <text evidence="5">The sequence shown here is derived from an EMBL/GenBank/DDBJ whole genome shotgun (WGS) entry which is preliminary data.</text>
</comment>
<gene>
    <name evidence="5" type="ORF">SMF913_13116</name>
</gene>
<protein>
    <submittedName>
        <fullName evidence="5">Pectate lyase A</fullName>
    </submittedName>
</protein>
<evidence type="ECO:0000313" key="6">
    <source>
        <dbReference type="Proteomes" id="UP000236520"/>
    </source>
</evidence>
<reference evidence="5 6" key="1">
    <citation type="submission" date="2015-09" db="EMBL/GenBank/DDBJ databases">
        <title>Genome sequence, genome mining and natural product profiling of a biocontrol bacterium Streptomyces malaysiensis F913.</title>
        <authorList>
            <person name="Xu Y."/>
            <person name="Wei J."/>
            <person name="Xie J."/>
            <person name="Li T."/>
            <person name="Zhou Z."/>
        </authorList>
    </citation>
    <scope>NUCLEOTIDE SEQUENCE [LARGE SCALE GENOMIC DNA]</scope>
    <source>
        <strain evidence="5 6">F913</strain>
    </source>
</reference>
<dbReference type="InterPro" id="IPR045032">
    <property type="entry name" value="PEL"/>
</dbReference>